<feature type="compositionally biased region" description="Basic and acidic residues" evidence="1">
    <location>
        <begin position="61"/>
        <end position="73"/>
    </location>
</feature>
<sequence>MEKRNNKRLYFDTVENSRIVQACVTCGPPVVLTKEERNYRKTITELYKNVRPDLEEMAEELAERNQDFDSHEGNDDDDDDFFELGQIQTESQKPPEEPPRENLVLPKSGDNCESEVDHEPLSESNKLVAESIAILQRLAENNSVDNLKLCLEFLKKQENVSLAASHPMDLDDIPMPPPRKVHQMLPSPLPDNFRANPSYQIRTPAHIYKQGGYPDSFGRYWSSKKLHESHSDNIFPYSVQEPARCTLYEP</sequence>
<name>A0A8R1DRF1_CAEJA</name>
<dbReference type="AlphaFoldDB" id="A0A8R1DRF1"/>
<reference evidence="2" key="2">
    <citation type="submission" date="2022-06" db="UniProtKB">
        <authorList>
            <consortium name="EnsemblMetazoa"/>
        </authorList>
    </citation>
    <scope>IDENTIFICATION</scope>
    <source>
        <strain evidence="2">DF5081</strain>
    </source>
</reference>
<proteinExistence type="predicted"/>
<evidence type="ECO:0000313" key="3">
    <source>
        <dbReference type="Proteomes" id="UP000005237"/>
    </source>
</evidence>
<feature type="region of interest" description="Disordered" evidence="1">
    <location>
        <begin position="61"/>
        <end position="122"/>
    </location>
</feature>
<protein>
    <submittedName>
        <fullName evidence="2">Uncharacterized protein</fullName>
    </submittedName>
</protein>
<evidence type="ECO:0000256" key="1">
    <source>
        <dbReference type="SAM" id="MobiDB-lite"/>
    </source>
</evidence>
<dbReference type="Proteomes" id="UP000005237">
    <property type="component" value="Unassembled WGS sequence"/>
</dbReference>
<evidence type="ECO:0000313" key="2">
    <source>
        <dbReference type="EnsemblMetazoa" id="CJA08923a.1"/>
    </source>
</evidence>
<accession>A0A8R1DRF1</accession>
<keyword evidence="3" id="KW-1185">Reference proteome</keyword>
<reference evidence="3" key="1">
    <citation type="submission" date="2010-08" db="EMBL/GenBank/DDBJ databases">
        <authorList>
            <consortium name="Caenorhabditis japonica Sequencing Consortium"/>
            <person name="Wilson R.K."/>
        </authorList>
    </citation>
    <scope>NUCLEOTIDE SEQUENCE [LARGE SCALE GENOMIC DNA]</scope>
    <source>
        <strain evidence="3">DF5081</strain>
    </source>
</reference>
<organism evidence="2 3">
    <name type="scientific">Caenorhabditis japonica</name>
    <dbReference type="NCBI Taxonomy" id="281687"/>
    <lineage>
        <taxon>Eukaryota</taxon>
        <taxon>Metazoa</taxon>
        <taxon>Ecdysozoa</taxon>
        <taxon>Nematoda</taxon>
        <taxon>Chromadorea</taxon>
        <taxon>Rhabditida</taxon>
        <taxon>Rhabditina</taxon>
        <taxon>Rhabditomorpha</taxon>
        <taxon>Rhabditoidea</taxon>
        <taxon>Rhabditidae</taxon>
        <taxon>Peloderinae</taxon>
        <taxon>Caenorhabditis</taxon>
    </lineage>
</organism>
<dbReference type="EnsemblMetazoa" id="CJA08923a.1">
    <property type="protein sequence ID" value="CJA08923a.1"/>
    <property type="gene ID" value="WBGene00128127"/>
</dbReference>